<dbReference type="InterPro" id="IPR001633">
    <property type="entry name" value="EAL_dom"/>
</dbReference>
<gene>
    <name evidence="4" type="ORF">A9Q75_15760</name>
</gene>
<dbReference type="Pfam" id="PF00563">
    <property type="entry name" value="EAL"/>
    <property type="match status" value="1"/>
</dbReference>
<dbReference type="AlphaFoldDB" id="A0A1Y5E2C4"/>
<dbReference type="InterPro" id="IPR029787">
    <property type="entry name" value="Nucleotide_cyclase"/>
</dbReference>
<keyword evidence="1" id="KW-1133">Transmembrane helix</keyword>
<dbReference type="PROSITE" id="PS50883">
    <property type="entry name" value="EAL"/>
    <property type="match status" value="1"/>
</dbReference>
<feature type="domain" description="GGDEF" evidence="3">
    <location>
        <begin position="102"/>
        <end position="250"/>
    </location>
</feature>
<reference evidence="5" key="1">
    <citation type="journal article" date="2017" name="Proc. Natl. Acad. Sci. U.S.A.">
        <title>Simulation of Deepwater Horizon oil plume reveals substrate specialization within a complex community of hydrocarbon degraders.</title>
        <authorList>
            <person name="Hu P."/>
            <person name="Dubinsky E.A."/>
            <person name="Probst A.J."/>
            <person name="Wang J."/>
            <person name="Sieber C.M.K."/>
            <person name="Tom L.M."/>
            <person name="Gardinali P."/>
            <person name="Banfield J.F."/>
            <person name="Atlas R.M."/>
            <person name="Andersen G.L."/>
        </authorList>
    </citation>
    <scope>NUCLEOTIDE SEQUENCE [LARGE SCALE GENOMIC DNA]</scope>
</reference>
<evidence type="ECO:0000259" key="2">
    <source>
        <dbReference type="PROSITE" id="PS50883"/>
    </source>
</evidence>
<dbReference type="PANTHER" id="PTHR33121:SF79">
    <property type="entry name" value="CYCLIC DI-GMP PHOSPHODIESTERASE PDED-RELATED"/>
    <property type="match status" value="1"/>
</dbReference>
<dbReference type="PROSITE" id="PS50887">
    <property type="entry name" value="GGDEF"/>
    <property type="match status" value="1"/>
</dbReference>
<comment type="caution">
    <text evidence="4">The sequence shown here is derived from an EMBL/GenBank/DDBJ whole genome shotgun (WGS) entry which is preliminary data.</text>
</comment>
<sequence length="522" mass="59309">MREIALFFSLIACLFLIPFSARAEPQLFSSSDSIIAFALGVSFPVVMFLLWRFFTNKPKQTEDYIISKDELFNYTHDLTTNLPTAQHALKQFEQVLKTKPRNRMAAIVFKPINFRQVNTVLGHHNSDILLLQLAYCLQKKVTDNQSLLSFDHNPEPVRLARSQGLDFLVVFDLSTSKHEAKHVIDDLCQQLTNAVPDAMSFKSFSLNFELAFGVAISDEHGNSVSETVSHATDALLNAESKEQTIQYFDQSAVLYTEQQLALMERLRQDIIAEDLRWYLQPQVNVGNNALAGFELKVHWYCDDKEPLGLLDFIDLAEHSGEVYCLTKQMFKQAFEALFTLHGMGVYQRVSVSLSSKNLLEPDLVDFIEQQMQNFNIAGKYLMIELNEQVMLSACQRAKNTIDQLKSLDVAIAIANFSGSYESLRYLRKMAIHQVKINCQQLGELDSHSADRAIINALITLTRSMQIPLVGTHIDKHETANQYIAMGGQLVQGDIINRGVVPEEIEIWLKRWFTQHPEAKPTP</sequence>
<name>A0A1Y5E2C4_COLPS</name>
<dbReference type="InterPro" id="IPR043128">
    <property type="entry name" value="Rev_trsase/Diguanyl_cyclase"/>
</dbReference>
<dbReference type="Gene3D" id="3.30.70.270">
    <property type="match status" value="1"/>
</dbReference>
<accession>A0A1Y5E2C4</accession>
<dbReference type="SUPFAM" id="SSF55073">
    <property type="entry name" value="Nucleotide cyclase"/>
    <property type="match status" value="1"/>
</dbReference>
<dbReference type="SMART" id="SM00052">
    <property type="entry name" value="EAL"/>
    <property type="match status" value="1"/>
</dbReference>
<evidence type="ECO:0000313" key="4">
    <source>
        <dbReference type="EMBL" id="OUR76931.1"/>
    </source>
</evidence>
<feature type="domain" description="EAL" evidence="2">
    <location>
        <begin position="259"/>
        <end position="512"/>
    </location>
</feature>
<dbReference type="CDD" id="cd01948">
    <property type="entry name" value="EAL"/>
    <property type="match status" value="1"/>
</dbReference>
<dbReference type="InterPro" id="IPR035919">
    <property type="entry name" value="EAL_sf"/>
</dbReference>
<dbReference type="EMBL" id="MAAF01000092">
    <property type="protein sequence ID" value="OUR76931.1"/>
    <property type="molecule type" value="Genomic_DNA"/>
</dbReference>
<evidence type="ECO:0000256" key="1">
    <source>
        <dbReference type="SAM" id="Phobius"/>
    </source>
</evidence>
<organism evidence="4 5">
    <name type="scientific">Colwellia psychrerythraea</name>
    <name type="common">Vibrio psychroerythus</name>
    <dbReference type="NCBI Taxonomy" id="28229"/>
    <lineage>
        <taxon>Bacteria</taxon>
        <taxon>Pseudomonadati</taxon>
        <taxon>Pseudomonadota</taxon>
        <taxon>Gammaproteobacteria</taxon>
        <taxon>Alteromonadales</taxon>
        <taxon>Colwelliaceae</taxon>
        <taxon>Colwellia</taxon>
    </lineage>
</organism>
<proteinExistence type="predicted"/>
<protein>
    <submittedName>
        <fullName evidence="4">GGDEF domain-containing protein</fullName>
    </submittedName>
</protein>
<dbReference type="InterPro" id="IPR050706">
    <property type="entry name" value="Cyclic-di-GMP_PDE-like"/>
</dbReference>
<evidence type="ECO:0000259" key="3">
    <source>
        <dbReference type="PROSITE" id="PS50887"/>
    </source>
</evidence>
<keyword evidence="1" id="KW-0472">Membrane</keyword>
<dbReference type="SUPFAM" id="SSF141868">
    <property type="entry name" value="EAL domain-like"/>
    <property type="match status" value="1"/>
</dbReference>
<evidence type="ECO:0000313" key="5">
    <source>
        <dbReference type="Proteomes" id="UP000243053"/>
    </source>
</evidence>
<dbReference type="Proteomes" id="UP000243053">
    <property type="component" value="Unassembled WGS sequence"/>
</dbReference>
<dbReference type="Gene3D" id="3.20.20.450">
    <property type="entry name" value="EAL domain"/>
    <property type="match status" value="1"/>
</dbReference>
<feature type="transmembrane region" description="Helical" evidence="1">
    <location>
        <begin position="33"/>
        <end position="54"/>
    </location>
</feature>
<dbReference type="SMART" id="SM00267">
    <property type="entry name" value="GGDEF"/>
    <property type="match status" value="1"/>
</dbReference>
<dbReference type="InterPro" id="IPR000160">
    <property type="entry name" value="GGDEF_dom"/>
</dbReference>
<dbReference type="Pfam" id="PF00990">
    <property type="entry name" value="GGDEF"/>
    <property type="match status" value="1"/>
</dbReference>
<dbReference type="PANTHER" id="PTHR33121">
    <property type="entry name" value="CYCLIC DI-GMP PHOSPHODIESTERASE PDEF"/>
    <property type="match status" value="1"/>
</dbReference>
<keyword evidence="1" id="KW-0812">Transmembrane</keyword>
<dbReference type="GO" id="GO:0071111">
    <property type="term" value="F:cyclic-guanylate-specific phosphodiesterase activity"/>
    <property type="evidence" value="ECO:0007669"/>
    <property type="project" value="InterPro"/>
</dbReference>